<dbReference type="Proteomes" id="UP001208689">
    <property type="component" value="Chromosome"/>
</dbReference>
<evidence type="ECO:0000313" key="2">
    <source>
        <dbReference type="Proteomes" id="UP001208689"/>
    </source>
</evidence>
<keyword evidence="2" id="KW-1185">Reference proteome</keyword>
<dbReference type="EMBL" id="CP104013">
    <property type="protein sequence ID" value="UYP47639.1"/>
    <property type="molecule type" value="Genomic_DNA"/>
</dbReference>
<protein>
    <submittedName>
        <fullName evidence="1">Uncharacterized protein</fullName>
    </submittedName>
</protein>
<organism evidence="1 2">
    <name type="scientific">Candidatus Lokiarchaeum ossiferum</name>
    <dbReference type="NCBI Taxonomy" id="2951803"/>
    <lineage>
        <taxon>Archaea</taxon>
        <taxon>Promethearchaeati</taxon>
        <taxon>Promethearchaeota</taxon>
        <taxon>Promethearchaeia</taxon>
        <taxon>Promethearchaeales</taxon>
        <taxon>Promethearchaeaceae</taxon>
        <taxon>Candidatus Lokiarchaeum</taxon>
    </lineage>
</organism>
<accession>A0ABY6HYX4</accession>
<sequence length="70" mass="8192">MSINFNIDALLNKSGLSKTEIQGLSQLFQFVQYLYDDEGNLTKTFNLNKKAKDLLNDRVEELFEYNIRND</sequence>
<reference evidence="1" key="1">
    <citation type="submission" date="2022-09" db="EMBL/GenBank/DDBJ databases">
        <title>Actin cytoskeleton and complex cell architecture in an #Asgard archaeon.</title>
        <authorList>
            <person name="Ponce Toledo R.I."/>
            <person name="Schleper C."/>
            <person name="Rodrigues Oliveira T."/>
            <person name="Wollweber F."/>
            <person name="Xu J."/>
            <person name="Rittmann S."/>
            <person name="Klingl A."/>
            <person name="Pilhofer M."/>
        </authorList>
    </citation>
    <scope>NUCLEOTIDE SEQUENCE</scope>
    <source>
        <strain evidence="1">B-35</strain>
    </source>
</reference>
<name>A0ABY6HYX4_9ARCH</name>
<gene>
    <name evidence="1" type="ORF">NEF87_003924</name>
</gene>
<evidence type="ECO:0000313" key="1">
    <source>
        <dbReference type="EMBL" id="UYP47639.1"/>
    </source>
</evidence>
<proteinExistence type="predicted"/>